<evidence type="ECO:0008006" key="3">
    <source>
        <dbReference type="Google" id="ProtNLM"/>
    </source>
</evidence>
<dbReference type="AlphaFoldDB" id="A0A132E9R6"/>
<dbReference type="RefSeq" id="WP_063900233.1">
    <property type="nucleotide sequence ID" value="NZ_LPJR01000072.1"/>
</dbReference>
<proteinExistence type="predicted"/>
<evidence type="ECO:0000313" key="1">
    <source>
        <dbReference type="EMBL" id="KWF21671.1"/>
    </source>
</evidence>
<dbReference type="SUPFAM" id="SSF55729">
    <property type="entry name" value="Acyl-CoA N-acyltransferases (Nat)"/>
    <property type="match status" value="1"/>
</dbReference>
<protein>
    <recommendedName>
        <fullName evidence="3">N-acetyltransferase domain-containing protein</fullName>
    </recommendedName>
</protein>
<organism evidence="1 2">
    <name type="scientific">Burkholderia pseudomultivorans</name>
    <dbReference type="NCBI Taxonomy" id="1207504"/>
    <lineage>
        <taxon>Bacteria</taxon>
        <taxon>Pseudomonadati</taxon>
        <taxon>Pseudomonadota</taxon>
        <taxon>Betaproteobacteria</taxon>
        <taxon>Burkholderiales</taxon>
        <taxon>Burkholderiaceae</taxon>
        <taxon>Burkholderia</taxon>
        <taxon>Burkholderia cepacia complex</taxon>
    </lineage>
</organism>
<comment type="caution">
    <text evidence="1">The sequence shown here is derived from an EMBL/GenBank/DDBJ whole genome shotgun (WGS) entry which is preliminary data.</text>
</comment>
<dbReference type="EMBL" id="LPJR01000072">
    <property type="protein sequence ID" value="KWF21671.1"/>
    <property type="molecule type" value="Genomic_DNA"/>
</dbReference>
<accession>A0A132E9R6</accession>
<reference evidence="1 2" key="1">
    <citation type="submission" date="2015-11" db="EMBL/GenBank/DDBJ databases">
        <title>Expanding the genomic diversity of Burkholderia species for the development of highly accurate diagnostics.</title>
        <authorList>
            <person name="Sahl J."/>
            <person name="Keim P."/>
            <person name="Wagner D."/>
        </authorList>
    </citation>
    <scope>NUCLEOTIDE SEQUENCE [LARGE SCALE GENOMIC DNA]</scope>
    <source>
        <strain evidence="1 2">MSMB368WGS</strain>
    </source>
</reference>
<dbReference type="Gene3D" id="3.40.630.30">
    <property type="match status" value="1"/>
</dbReference>
<evidence type="ECO:0000313" key="2">
    <source>
        <dbReference type="Proteomes" id="UP000062912"/>
    </source>
</evidence>
<sequence>MPKNTLLCNHSQQEVEFEISCGFNIAYVFQADHEWGQEKAKIIQELLAKNPGVQSDVVKLQELFKQYNLEDWHWEWSRKAFQCKGPQYEWFYMIAEGRVQGIAIIYHPEPSRMNGNDIFYIDYLATARWNRDRPGYKKQFGRVGSLLLSHCIDYSVNDLGYQPGFCLHSLPNAEAYYLKIGMTDLGLDPGKENLRFFEAQEDAANALMGVANG</sequence>
<dbReference type="OrthoDB" id="6064764at2"/>
<dbReference type="InterPro" id="IPR016181">
    <property type="entry name" value="Acyl_CoA_acyltransferase"/>
</dbReference>
<name>A0A132E9R6_9BURK</name>
<dbReference type="Proteomes" id="UP000062912">
    <property type="component" value="Unassembled WGS sequence"/>
</dbReference>
<gene>
    <name evidence="1" type="ORF">WT56_28800</name>
</gene>